<comment type="subunit">
    <text evidence="3 8">Homooligomer.</text>
</comment>
<proteinExistence type="inferred from homology"/>
<reference evidence="9 10" key="1">
    <citation type="submission" date="2019-04" db="EMBL/GenBank/DDBJ databases">
        <title>Aspergillus burnettii sp. nov., novel species from soil in southeast Queensland.</title>
        <authorList>
            <person name="Gilchrist C.L.M."/>
            <person name="Pitt J.I."/>
            <person name="Lange L."/>
            <person name="Lacey H.J."/>
            <person name="Vuong D."/>
            <person name="Midgley D.J."/>
            <person name="Greenfield P."/>
            <person name="Bradbury M."/>
            <person name="Lacey E."/>
            <person name="Busk P.K."/>
            <person name="Pilgaard B."/>
            <person name="Chooi Y.H."/>
            <person name="Piggott A.M."/>
        </authorList>
    </citation>
    <scope>NUCLEOTIDE SEQUENCE [LARGE SCALE GENOMIC DNA]</scope>
    <source>
        <strain evidence="9 10">FRR 5400</strain>
    </source>
</reference>
<evidence type="ECO:0000256" key="4">
    <source>
        <dbReference type="ARBA" id="ARBA00022692"/>
    </source>
</evidence>
<dbReference type="EMBL" id="SPNV01000856">
    <property type="protein sequence ID" value="KAF5854746.1"/>
    <property type="molecule type" value="Genomic_DNA"/>
</dbReference>
<keyword evidence="8" id="KW-0333">Golgi apparatus</keyword>
<feature type="non-terminal residue" evidence="9">
    <location>
        <position position="121"/>
    </location>
</feature>
<dbReference type="GO" id="GO:0005789">
    <property type="term" value="C:endoplasmic reticulum membrane"/>
    <property type="evidence" value="ECO:0007669"/>
    <property type="project" value="UniProtKB-SubCell"/>
</dbReference>
<comment type="subcellular location">
    <subcellularLocation>
        <location evidence="8">Golgi apparatus membrane</location>
        <topology evidence="8">Multi-pass membrane protein</topology>
    </subcellularLocation>
    <subcellularLocation>
        <location evidence="8">Cytoplasmic vesicle membrane</location>
        <topology evidence="8">Multi-pass membrane protein</topology>
    </subcellularLocation>
    <subcellularLocation>
        <location evidence="8">Endoplasmic reticulum membrane</location>
        <topology evidence="8">Multi-pass membrane protein</topology>
    </subcellularLocation>
</comment>
<dbReference type="GO" id="GO:0030659">
    <property type="term" value="C:cytoplasmic vesicle membrane"/>
    <property type="evidence" value="ECO:0007669"/>
    <property type="project" value="UniProtKB-SubCell"/>
</dbReference>
<evidence type="ECO:0000256" key="7">
    <source>
        <dbReference type="ARBA" id="ARBA00023136"/>
    </source>
</evidence>
<keyword evidence="8" id="KW-0762">Sugar transport</keyword>
<organism evidence="9 10">
    <name type="scientific">Petromyces alliaceus</name>
    <name type="common">Aspergillus alliaceus</name>
    <dbReference type="NCBI Taxonomy" id="209559"/>
    <lineage>
        <taxon>Eukaryota</taxon>
        <taxon>Fungi</taxon>
        <taxon>Dikarya</taxon>
        <taxon>Ascomycota</taxon>
        <taxon>Pezizomycotina</taxon>
        <taxon>Eurotiomycetes</taxon>
        <taxon>Eurotiomycetidae</taxon>
        <taxon>Eurotiales</taxon>
        <taxon>Aspergillaceae</taxon>
        <taxon>Aspergillus</taxon>
        <taxon>Aspergillus subgen. Circumdati</taxon>
    </lineage>
</organism>
<name>A0A8H6E046_PETAA</name>
<evidence type="ECO:0000256" key="1">
    <source>
        <dbReference type="ARBA" id="ARBA00003420"/>
    </source>
</evidence>
<keyword evidence="8" id="KW-0968">Cytoplasmic vesicle</keyword>
<evidence type="ECO:0000313" key="10">
    <source>
        <dbReference type="Proteomes" id="UP000541154"/>
    </source>
</evidence>
<keyword evidence="5 8" id="KW-0256">Endoplasmic reticulum</keyword>
<evidence type="ECO:0000313" key="9">
    <source>
        <dbReference type="EMBL" id="KAF5854746.1"/>
    </source>
</evidence>
<gene>
    <name evidence="9" type="ORF">ETB97_012308</name>
</gene>
<dbReference type="Proteomes" id="UP000541154">
    <property type="component" value="Unassembled WGS sequence"/>
</dbReference>
<sequence>MTAGVYFRCVIPIGITFCLNLSLNNIAYQYLTVSFIQMFKVSFGATRVEFIKTDIHEPESQSISPVVVLLSGWLSGLYKVTLPTVISVSLICVGVILSSYGETSFNTLGVIIQFSAVVFEA</sequence>
<evidence type="ECO:0000256" key="3">
    <source>
        <dbReference type="ARBA" id="ARBA00011182"/>
    </source>
</evidence>
<dbReference type="GO" id="GO:0000139">
    <property type="term" value="C:Golgi membrane"/>
    <property type="evidence" value="ECO:0007669"/>
    <property type="project" value="UniProtKB-SubCell"/>
</dbReference>
<keyword evidence="7 8" id="KW-0472">Membrane</keyword>
<comment type="caution">
    <text evidence="8">Lacks conserved residue(s) required for the propagation of feature annotation.</text>
</comment>
<comment type="caution">
    <text evidence="9">The sequence shown here is derived from an EMBL/GenBank/DDBJ whole genome shotgun (WGS) entry which is preliminary data.</text>
</comment>
<comment type="function">
    <text evidence="1 8">Involved in the import of GDP-mannose from the cytoplasm into the Golgi lumen.</text>
</comment>
<comment type="similarity">
    <text evidence="2 8">Belongs to the TPT transporter family. SLC35D subfamily.</text>
</comment>
<keyword evidence="6 8" id="KW-1133">Transmembrane helix</keyword>
<dbReference type="PANTHER" id="PTHR11132">
    <property type="entry name" value="SOLUTE CARRIER FAMILY 35"/>
    <property type="match status" value="1"/>
</dbReference>
<keyword evidence="8" id="KW-0813">Transport</keyword>
<dbReference type="InterPro" id="IPR050186">
    <property type="entry name" value="TPT_transporter"/>
</dbReference>
<keyword evidence="4 8" id="KW-0812">Transmembrane</keyword>
<feature type="transmembrane region" description="Helical" evidence="8">
    <location>
        <begin position="80"/>
        <end position="100"/>
    </location>
</feature>
<evidence type="ECO:0000256" key="2">
    <source>
        <dbReference type="ARBA" id="ARBA00010425"/>
    </source>
</evidence>
<evidence type="ECO:0000256" key="6">
    <source>
        <dbReference type="ARBA" id="ARBA00022989"/>
    </source>
</evidence>
<evidence type="ECO:0000256" key="5">
    <source>
        <dbReference type="ARBA" id="ARBA00022824"/>
    </source>
</evidence>
<accession>A0A8H6E046</accession>
<protein>
    <recommendedName>
        <fullName evidence="8">GDP-mannose transporter</fullName>
        <shortName evidence="8">GMT</shortName>
    </recommendedName>
</protein>
<keyword evidence="10" id="KW-1185">Reference proteome</keyword>
<evidence type="ECO:0000256" key="8">
    <source>
        <dbReference type="RuleBase" id="RU367097"/>
    </source>
</evidence>
<dbReference type="AlphaFoldDB" id="A0A8H6E046"/>